<dbReference type="STRING" id="1257118.L8GWY2"/>
<dbReference type="GeneID" id="14917988"/>
<organism evidence="1 2">
    <name type="scientific">Acanthamoeba castellanii (strain ATCC 30010 / Neff)</name>
    <dbReference type="NCBI Taxonomy" id="1257118"/>
    <lineage>
        <taxon>Eukaryota</taxon>
        <taxon>Amoebozoa</taxon>
        <taxon>Discosea</taxon>
        <taxon>Longamoebia</taxon>
        <taxon>Centramoebida</taxon>
        <taxon>Acanthamoebidae</taxon>
        <taxon>Acanthamoeba</taxon>
    </lineage>
</organism>
<proteinExistence type="predicted"/>
<dbReference type="Gene3D" id="3.40.190.10">
    <property type="entry name" value="Periplasmic binding protein-like II"/>
    <property type="match status" value="1"/>
</dbReference>
<dbReference type="PANTHER" id="PTHR42996:SF1">
    <property type="entry name" value="PHOSPHATE-BINDING PROTEIN PSTS"/>
    <property type="match status" value="1"/>
</dbReference>
<evidence type="ECO:0000313" key="2">
    <source>
        <dbReference type="Proteomes" id="UP000011083"/>
    </source>
</evidence>
<name>L8GWY2_ACACF</name>
<dbReference type="KEGG" id="acan:ACA1_065790"/>
<gene>
    <name evidence="1" type="ORF">ACA1_065790</name>
</gene>
<dbReference type="RefSeq" id="XP_004339772.1">
    <property type="nucleotide sequence ID" value="XM_004339724.1"/>
</dbReference>
<sequence length="160" mass="16670">MGSQESLQAFTSLGTLDYAVVDASSTKEALTAENLALLPFTGQPIVAAYNLPSLASTLVLDGATLGAIWSGSVVWWNDTAIQTLNPSLTLPQERILLTYASDTSSGITQTFTRALSLFDADFAAAWNATGSLGWAGIAGIAGHANNSGRPGKTQTDYVKV</sequence>
<dbReference type="AlphaFoldDB" id="L8GWY2"/>
<dbReference type="OMA" id="FTGQPIV"/>
<reference evidence="1 2" key="1">
    <citation type="journal article" date="2013" name="Genome Biol.">
        <title>Genome of Acanthamoeba castellanii highlights extensive lateral gene transfer and early evolution of tyrosine kinase signaling.</title>
        <authorList>
            <person name="Clarke M."/>
            <person name="Lohan A.J."/>
            <person name="Liu B."/>
            <person name="Lagkouvardos I."/>
            <person name="Roy S."/>
            <person name="Zafar N."/>
            <person name="Bertelli C."/>
            <person name="Schilde C."/>
            <person name="Kianianmomeni A."/>
            <person name="Burglin T.R."/>
            <person name="Frech C."/>
            <person name="Turcotte B."/>
            <person name="Kopec K.O."/>
            <person name="Synnott J.M."/>
            <person name="Choo C."/>
            <person name="Paponov I."/>
            <person name="Finkler A."/>
            <person name="Soon Heng Tan C."/>
            <person name="Hutchins A.P."/>
            <person name="Weinmeier T."/>
            <person name="Rattei T."/>
            <person name="Chu J.S."/>
            <person name="Gimenez G."/>
            <person name="Irimia M."/>
            <person name="Rigden D.J."/>
            <person name="Fitzpatrick D.A."/>
            <person name="Lorenzo-Morales J."/>
            <person name="Bateman A."/>
            <person name="Chiu C.H."/>
            <person name="Tang P."/>
            <person name="Hegemann P."/>
            <person name="Fromm H."/>
            <person name="Raoult D."/>
            <person name="Greub G."/>
            <person name="Miranda-Saavedra D."/>
            <person name="Chen N."/>
            <person name="Nash P."/>
            <person name="Ginger M.L."/>
            <person name="Horn M."/>
            <person name="Schaap P."/>
            <person name="Caler L."/>
            <person name="Loftus B."/>
        </authorList>
    </citation>
    <scope>NUCLEOTIDE SEQUENCE [LARGE SCALE GENOMIC DNA]</scope>
    <source>
        <strain evidence="1 2">Neff</strain>
    </source>
</reference>
<dbReference type="EMBL" id="KB007974">
    <property type="protein sequence ID" value="ELR17759.1"/>
    <property type="molecule type" value="Genomic_DNA"/>
</dbReference>
<keyword evidence="2" id="KW-1185">Reference proteome</keyword>
<dbReference type="VEuPathDB" id="AmoebaDB:ACA1_065790"/>
<evidence type="ECO:0000313" key="1">
    <source>
        <dbReference type="EMBL" id="ELR17759.1"/>
    </source>
</evidence>
<dbReference type="InterPro" id="IPR050962">
    <property type="entry name" value="Phosphate-bind_PstS"/>
</dbReference>
<dbReference type="SUPFAM" id="SSF53850">
    <property type="entry name" value="Periplasmic binding protein-like II"/>
    <property type="match status" value="1"/>
</dbReference>
<dbReference type="PANTHER" id="PTHR42996">
    <property type="entry name" value="PHOSPHATE-BINDING PROTEIN PSTS"/>
    <property type="match status" value="1"/>
</dbReference>
<dbReference type="Proteomes" id="UP000011083">
    <property type="component" value="Unassembled WGS sequence"/>
</dbReference>
<protein>
    <submittedName>
        <fullName evidence="1">Phosphate ABC transporter, periplasmic phosphatebinding protein</fullName>
    </submittedName>
</protein>
<accession>L8GWY2</accession>
<dbReference type="OrthoDB" id="60033at2759"/>